<dbReference type="HOGENOM" id="CLU_045011_8_0_1"/>
<feature type="region of interest" description="Disordered" evidence="1">
    <location>
        <begin position="77"/>
        <end position="105"/>
    </location>
</feature>
<organism evidence="2 3">
    <name type="scientific">Arthrobotrys oligospora (strain ATCC 24927 / CBS 115.81 / DSM 1491)</name>
    <name type="common">Nematode-trapping fungus</name>
    <name type="synonym">Didymozoophaga oligospora</name>
    <dbReference type="NCBI Taxonomy" id="756982"/>
    <lineage>
        <taxon>Eukaryota</taxon>
        <taxon>Fungi</taxon>
        <taxon>Dikarya</taxon>
        <taxon>Ascomycota</taxon>
        <taxon>Pezizomycotina</taxon>
        <taxon>Orbiliomycetes</taxon>
        <taxon>Orbiliales</taxon>
        <taxon>Orbiliaceae</taxon>
        <taxon>Orbilia</taxon>
        <taxon>Orbilia oligospora</taxon>
    </lineage>
</organism>
<dbReference type="InterPro" id="IPR044924">
    <property type="entry name" value="HAD-SF_hydro_IA_REG-2-like_cap"/>
</dbReference>
<dbReference type="Proteomes" id="UP000008784">
    <property type="component" value="Unassembled WGS sequence"/>
</dbReference>
<dbReference type="Gene3D" id="3.40.50.1000">
    <property type="entry name" value="HAD superfamily/HAD-like"/>
    <property type="match status" value="1"/>
</dbReference>
<proteinExistence type="predicted"/>
<feature type="compositionally biased region" description="Basic and acidic residues" evidence="1">
    <location>
        <begin position="77"/>
        <end position="95"/>
    </location>
</feature>
<dbReference type="SUPFAM" id="SSF56784">
    <property type="entry name" value="HAD-like"/>
    <property type="match status" value="2"/>
</dbReference>
<keyword evidence="3" id="KW-1185">Reference proteome</keyword>
<protein>
    <recommendedName>
        <fullName evidence="4">Haloacid dehalogenase-like hydrolase domain-containing protein 3</fullName>
    </recommendedName>
</protein>
<dbReference type="InterPro" id="IPR023214">
    <property type="entry name" value="HAD_sf"/>
</dbReference>
<reference evidence="2 3" key="1">
    <citation type="journal article" date="2011" name="PLoS Pathog.">
        <title>Genomic and proteomic analyses of the fungus Arthrobotrys oligospora provide insights into nematode-trap formation.</title>
        <authorList>
            <person name="Yang J."/>
            <person name="Wang L."/>
            <person name="Ji X."/>
            <person name="Feng Y."/>
            <person name="Li X."/>
            <person name="Zou C."/>
            <person name="Xu J."/>
            <person name="Ren Y."/>
            <person name="Mi Q."/>
            <person name="Wu J."/>
            <person name="Liu S."/>
            <person name="Liu Y."/>
            <person name="Huang X."/>
            <person name="Wang H."/>
            <person name="Niu X."/>
            <person name="Li J."/>
            <person name="Liang L."/>
            <person name="Luo Y."/>
            <person name="Ji K."/>
            <person name="Zhou W."/>
            <person name="Yu Z."/>
            <person name="Li G."/>
            <person name="Liu Y."/>
            <person name="Li L."/>
            <person name="Qiao M."/>
            <person name="Feng L."/>
            <person name="Zhang K.-Q."/>
        </authorList>
    </citation>
    <scope>NUCLEOTIDE SEQUENCE [LARGE SCALE GENOMIC DNA]</scope>
    <source>
        <strain evidence="3">ATCC 24927 / CBS 115.81 / DSM 1491</strain>
    </source>
</reference>
<dbReference type="Gene3D" id="1.10.150.720">
    <property type="entry name" value="Haloacid dehalogenase-like hydrolase"/>
    <property type="match status" value="1"/>
</dbReference>
<dbReference type="InterPro" id="IPR051828">
    <property type="entry name" value="HAD-like_hydrolase_domain"/>
</dbReference>
<evidence type="ECO:0000256" key="1">
    <source>
        <dbReference type="SAM" id="MobiDB-lite"/>
    </source>
</evidence>
<dbReference type="EMBL" id="ADOT01000153">
    <property type="protein sequence ID" value="EGX47475.1"/>
    <property type="molecule type" value="Genomic_DNA"/>
</dbReference>
<dbReference type="STRING" id="756982.G1XHD0"/>
<dbReference type="AlphaFoldDB" id="G1XHD0"/>
<dbReference type="InterPro" id="IPR036412">
    <property type="entry name" value="HAD-like_sf"/>
</dbReference>
<dbReference type="FunCoup" id="G1XHD0">
    <property type="interactions" value="142"/>
</dbReference>
<dbReference type="OMA" id="WERTIVG"/>
<dbReference type="RefSeq" id="XP_011123892.1">
    <property type="nucleotide sequence ID" value="XM_011125590.1"/>
</dbReference>
<dbReference type="OrthoDB" id="444127at2759"/>
<dbReference type="GO" id="GO:0005634">
    <property type="term" value="C:nucleus"/>
    <property type="evidence" value="ECO:0007669"/>
    <property type="project" value="TreeGrafter"/>
</dbReference>
<dbReference type="eggNOG" id="KOG3085">
    <property type="taxonomic scope" value="Eukaryota"/>
</dbReference>
<dbReference type="PANTHER" id="PTHR46191:SF2">
    <property type="entry name" value="HALOACID DEHALOGENASE-LIKE HYDROLASE DOMAIN-CONTAINING PROTEIN 3"/>
    <property type="match status" value="1"/>
</dbReference>
<dbReference type="GeneID" id="22894815"/>
<evidence type="ECO:0000313" key="2">
    <source>
        <dbReference type="EMBL" id="EGX47475.1"/>
    </source>
</evidence>
<dbReference type="PANTHER" id="PTHR46191">
    <property type="match status" value="1"/>
</dbReference>
<dbReference type="InParanoid" id="G1XHD0"/>
<accession>G1XHD0</accession>
<name>G1XHD0_ARTOA</name>
<evidence type="ECO:0008006" key="4">
    <source>
        <dbReference type="Google" id="ProtNLM"/>
    </source>
</evidence>
<evidence type="ECO:0000313" key="3">
    <source>
        <dbReference type="Proteomes" id="UP000008784"/>
    </source>
</evidence>
<gene>
    <name evidence="2" type="ORF">AOL_s00083g411</name>
</gene>
<sequence>MHPFQRTLLTRTLSSSISSCARRRLAVHKPLLIRRIHISQPLFSKGDQGESDDYDNVLRNIILQASLGDNLRKFPEVNKVEGEGGGKEPVKKEGKEEEEAEEGDKEPTNLLITLDALGTLYEIKNGDLGRQYALVAEKCGLKGLDPGDVARSFKDAFKELSTSHPNYGYHTKGMDPRKWWEEVTKRTFEPLLPTSTVTKYPTNLAEALWTHFSTDTGYSIFNGTIPFLWNIKDLKAVATRTREGEADWKYRTITIGVISNSDNRVASVLSSMGIAITHRAMSQDGELKKKKTKSSLRRQGSKLVKSLRKAGVLTSESKSLMLEALDVKNEIIGGDQVVDFLVTSCEIGAAKPQKEIFETARKAARNSVIEKFGIEEARKGWDWYHVGDNKEEDVVGAYEAGGVGILFDRNKEIGETETIVEGSEEGVGYKAMVIGDLREVAEFTEGLSILYQAGGEKIPYPRRVQQLQ</sequence>
<comment type="caution">
    <text evidence="2">The sequence shown here is derived from an EMBL/GenBank/DDBJ whole genome shotgun (WGS) entry which is preliminary data.</text>
</comment>